<name>A0A3M7PNE8_BRAPC</name>
<sequence length="70" mass="8343">MIEFKKGKHSAVKTKLIQIGFRFKTIGFKKKRGCNRRRSKEKEKKRKEKETFIDKFSSGPEDKFLISFES</sequence>
<proteinExistence type="predicted"/>
<protein>
    <submittedName>
        <fullName evidence="1">Uncharacterized protein</fullName>
    </submittedName>
</protein>
<organism evidence="1 2">
    <name type="scientific">Brachionus plicatilis</name>
    <name type="common">Marine rotifer</name>
    <name type="synonym">Brachionus muelleri</name>
    <dbReference type="NCBI Taxonomy" id="10195"/>
    <lineage>
        <taxon>Eukaryota</taxon>
        <taxon>Metazoa</taxon>
        <taxon>Spiralia</taxon>
        <taxon>Gnathifera</taxon>
        <taxon>Rotifera</taxon>
        <taxon>Eurotatoria</taxon>
        <taxon>Monogononta</taxon>
        <taxon>Pseudotrocha</taxon>
        <taxon>Ploima</taxon>
        <taxon>Brachionidae</taxon>
        <taxon>Brachionus</taxon>
    </lineage>
</organism>
<comment type="caution">
    <text evidence="1">The sequence shown here is derived from an EMBL/GenBank/DDBJ whole genome shotgun (WGS) entry which is preliminary data.</text>
</comment>
<accession>A0A3M7PNE8</accession>
<dbReference type="Proteomes" id="UP000276133">
    <property type="component" value="Unassembled WGS sequence"/>
</dbReference>
<dbReference type="AlphaFoldDB" id="A0A3M7PNE8"/>
<evidence type="ECO:0000313" key="1">
    <source>
        <dbReference type="EMBL" id="RNA00623.1"/>
    </source>
</evidence>
<keyword evidence="2" id="KW-1185">Reference proteome</keyword>
<dbReference type="EMBL" id="REGN01009676">
    <property type="protein sequence ID" value="RNA00623.1"/>
    <property type="molecule type" value="Genomic_DNA"/>
</dbReference>
<gene>
    <name evidence="1" type="ORF">BpHYR1_053980</name>
</gene>
<evidence type="ECO:0000313" key="2">
    <source>
        <dbReference type="Proteomes" id="UP000276133"/>
    </source>
</evidence>
<reference evidence="1 2" key="1">
    <citation type="journal article" date="2018" name="Sci. Rep.">
        <title>Genomic signatures of local adaptation to the degree of environmental predictability in rotifers.</title>
        <authorList>
            <person name="Franch-Gras L."/>
            <person name="Hahn C."/>
            <person name="Garcia-Roger E.M."/>
            <person name="Carmona M.J."/>
            <person name="Serra M."/>
            <person name="Gomez A."/>
        </authorList>
    </citation>
    <scope>NUCLEOTIDE SEQUENCE [LARGE SCALE GENOMIC DNA]</scope>
    <source>
        <strain evidence="1">HYR1</strain>
    </source>
</reference>